<protein>
    <submittedName>
        <fullName evidence="1">Uncharacterized protein</fullName>
    </submittedName>
</protein>
<reference evidence="1" key="1">
    <citation type="submission" date="2020-07" db="EMBL/GenBank/DDBJ databases">
        <title>Multicomponent nature underlies the extraordinary mechanical properties of spider dragline silk.</title>
        <authorList>
            <person name="Kono N."/>
            <person name="Nakamura H."/>
            <person name="Mori M."/>
            <person name="Yoshida Y."/>
            <person name="Ohtoshi R."/>
            <person name="Malay A.D."/>
            <person name="Moran D.A.P."/>
            <person name="Tomita M."/>
            <person name="Numata K."/>
            <person name="Arakawa K."/>
        </authorList>
    </citation>
    <scope>NUCLEOTIDE SEQUENCE</scope>
</reference>
<evidence type="ECO:0000313" key="1">
    <source>
        <dbReference type="EMBL" id="GFR19286.1"/>
    </source>
</evidence>
<gene>
    <name evidence="1" type="ORF">TNCT_312621</name>
</gene>
<comment type="caution">
    <text evidence="1">The sequence shown here is derived from an EMBL/GenBank/DDBJ whole genome shotgun (WGS) entry which is preliminary data.</text>
</comment>
<keyword evidence="2" id="KW-1185">Reference proteome</keyword>
<name>A0A8X6LQI3_TRICU</name>
<proteinExistence type="predicted"/>
<dbReference type="Proteomes" id="UP000887116">
    <property type="component" value="Unassembled WGS sequence"/>
</dbReference>
<dbReference type="EMBL" id="BMAO01027730">
    <property type="protein sequence ID" value="GFR19286.1"/>
    <property type="molecule type" value="Genomic_DNA"/>
</dbReference>
<dbReference type="AlphaFoldDB" id="A0A8X6LQI3"/>
<accession>A0A8X6LQI3</accession>
<sequence length="102" mass="11684">MVIHVFRVSGWSKYRSSLNVVACLWPYLDLCPAFSSSKKRFKILEITLCETSIASATLACPPPNRPTTLQASVRLNFFIEISHSSKQHIYRMSVILFCFVFH</sequence>
<organism evidence="1 2">
    <name type="scientific">Trichonephila clavata</name>
    <name type="common">Joro spider</name>
    <name type="synonym">Nephila clavata</name>
    <dbReference type="NCBI Taxonomy" id="2740835"/>
    <lineage>
        <taxon>Eukaryota</taxon>
        <taxon>Metazoa</taxon>
        <taxon>Ecdysozoa</taxon>
        <taxon>Arthropoda</taxon>
        <taxon>Chelicerata</taxon>
        <taxon>Arachnida</taxon>
        <taxon>Araneae</taxon>
        <taxon>Araneomorphae</taxon>
        <taxon>Entelegynae</taxon>
        <taxon>Araneoidea</taxon>
        <taxon>Nephilidae</taxon>
        <taxon>Trichonephila</taxon>
    </lineage>
</organism>
<evidence type="ECO:0000313" key="2">
    <source>
        <dbReference type="Proteomes" id="UP000887116"/>
    </source>
</evidence>